<dbReference type="AlphaFoldDB" id="A0A3M7T9F6"/>
<comment type="caution">
    <text evidence="1">The sequence shown here is derived from an EMBL/GenBank/DDBJ whole genome shotgun (WGS) entry which is preliminary data.</text>
</comment>
<proteinExistence type="predicted"/>
<organism evidence="1 2">
    <name type="scientific">Brachionus plicatilis</name>
    <name type="common">Marine rotifer</name>
    <name type="synonym">Brachionus muelleri</name>
    <dbReference type="NCBI Taxonomy" id="10195"/>
    <lineage>
        <taxon>Eukaryota</taxon>
        <taxon>Metazoa</taxon>
        <taxon>Spiralia</taxon>
        <taxon>Gnathifera</taxon>
        <taxon>Rotifera</taxon>
        <taxon>Eurotatoria</taxon>
        <taxon>Monogononta</taxon>
        <taxon>Pseudotrocha</taxon>
        <taxon>Ploima</taxon>
        <taxon>Brachionidae</taxon>
        <taxon>Brachionus</taxon>
    </lineage>
</organism>
<keyword evidence="2" id="KW-1185">Reference proteome</keyword>
<name>A0A3M7T9F6_BRAPC</name>
<accession>A0A3M7T9F6</accession>
<sequence>MKFLYFFSQKCKNFVEQQSDESSVRECFFIMLNLISAEYLIFSNLTENSFEKNYITQSNEIIFSIDHKLLFVLLDLISRNKNIKD</sequence>
<dbReference type="EMBL" id="REGN01000082">
    <property type="protein sequence ID" value="RNA44615.1"/>
    <property type="molecule type" value="Genomic_DNA"/>
</dbReference>
<protein>
    <submittedName>
        <fullName evidence="1">Uncharacterized protein</fullName>
    </submittedName>
</protein>
<evidence type="ECO:0000313" key="1">
    <source>
        <dbReference type="EMBL" id="RNA44615.1"/>
    </source>
</evidence>
<reference evidence="1 2" key="1">
    <citation type="journal article" date="2018" name="Sci. Rep.">
        <title>Genomic signatures of local adaptation to the degree of environmental predictability in rotifers.</title>
        <authorList>
            <person name="Franch-Gras L."/>
            <person name="Hahn C."/>
            <person name="Garcia-Roger E.M."/>
            <person name="Carmona M.J."/>
            <person name="Serra M."/>
            <person name="Gomez A."/>
        </authorList>
    </citation>
    <scope>NUCLEOTIDE SEQUENCE [LARGE SCALE GENOMIC DNA]</scope>
    <source>
        <strain evidence="1">HYR1</strain>
    </source>
</reference>
<dbReference type="Proteomes" id="UP000276133">
    <property type="component" value="Unassembled WGS sequence"/>
</dbReference>
<gene>
    <name evidence="1" type="ORF">BpHYR1_035208</name>
</gene>
<evidence type="ECO:0000313" key="2">
    <source>
        <dbReference type="Proteomes" id="UP000276133"/>
    </source>
</evidence>